<evidence type="ECO:0000259" key="1">
    <source>
        <dbReference type="Pfam" id="PF01425"/>
    </source>
</evidence>
<protein>
    <recommendedName>
        <fullName evidence="1">Amidase domain-containing protein</fullName>
    </recommendedName>
</protein>
<dbReference type="Gene3D" id="3.90.1300.10">
    <property type="entry name" value="Amidase signature (AS) domain"/>
    <property type="match status" value="1"/>
</dbReference>
<dbReference type="Proteomes" id="UP001465755">
    <property type="component" value="Unassembled WGS sequence"/>
</dbReference>
<reference evidence="2 3" key="1">
    <citation type="journal article" date="2024" name="Nat. Commun.">
        <title>Phylogenomics reveals the evolutionary origins of lichenization in chlorophyte algae.</title>
        <authorList>
            <person name="Puginier C."/>
            <person name="Libourel C."/>
            <person name="Otte J."/>
            <person name="Skaloud P."/>
            <person name="Haon M."/>
            <person name="Grisel S."/>
            <person name="Petersen M."/>
            <person name="Berrin J.G."/>
            <person name="Delaux P.M."/>
            <person name="Dal Grande F."/>
            <person name="Keller J."/>
        </authorList>
    </citation>
    <scope>NUCLEOTIDE SEQUENCE [LARGE SCALE GENOMIC DNA]</scope>
    <source>
        <strain evidence="2 3">SAG 2036</strain>
    </source>
</reference>
<gene>
    <name evidence="2" type="ORF">WJX73_003302</name>
</gene>
<feature type="domain" description="Amidase" evidence="1">
    <location>
        <begin position="4"/>
        <end position="343"/>
    </location>
</feature>
<evidence type="ECO:0000313" key="3">
    <source>
        <dbReference type="Proteomes" id="UP001465755"/>
    </source>
</evidence>
<dbReference type="InterPro" id="IPR023631">
    <property type="entry name" value="Amidase_dom"/>
</dbReference>
<dbReference type="InterPro" id="IPR036928">
    <property type="entry name" value="AS_sf"/>
</dbReference>
<dbReference type="PANTHER" id="PTHR11895:SF151">
    <property type="entry name" value="GLUTAMYL-TRNA(GLN) AMIDOTRANSFERASE SUBUNIT A"/>
    <property type="match status" value="1"/>
</dbReference>
<dbReference type="PANTHER" id="PTHR11895">
    <property type="entry name" value="TRANSAMIDASE"/>
    <property type="match status" value="1"/>
</dbReference>
<proteinExistence type="predicted"/>
<dbReference type="SUPFAM" id="SSF75304">
    <property type="entry name" value="Amidase signature (AS) enzymes"/>
    <property type="match status" value="1"/>
</dbReference>
<accession>A0AAW1NVJ3</accession>
<sequence>MTSVLNPWNVLHHAGGSSGGSGAALAARLTPVATCEDTGGSCRLPASATGVVGMRTSLGCYDVADGLLPFGVTRDTIGPMARNMDDLILLDSILRASNKTTRGNHAIPAPGVSCAAPINRNFSLEGISIGLPTDYWMDTTVTGGLDPAIMPVLDEAIAKMEEAGINIVYVNMSEVLTFPGNTYQSASWFQPAREAARYLYTHNYTKLTVNELYGQVNNPSVFKLVYPALSQGVDTPEGNVDAFFDYISTDRPAYVQGWHDTYTDNNLTALFWPTSFTENRQIDMVDPNTMLGNGSIGPVFSTAGTGDDSNAVQTALTIPIGFSRNGLPVGGNFVMPLGSEGTLMSMGLALEELFGRFPAPPTPGCLGCTANITNQTVGPPPLCLKCAASTPR</sequence>
<dbReference type="InterPro" id="IPR000120">
    <property type="entry name" value="Amidase"/>
</dbReference>
<dbReference type="Pfam" id="PF01425">
    <property type="entry name" value="Amidase"/>
    <property type="match status" value="1"/>
</dbReference>
<dbReference type="GO" id="GO:0003824">
    <property type="term" value="F:catalytic activity"/>
    <property type="evidence" value="ECO:0007669"/>
    <property type="project" value="InterPro"/>
</dbReference>
<keyword evidence="3" id="KW-1185">Reference proteome</keyword>
<comment type="caution">
    <text evidence="2">The sequence shown here is derived from an EMBL/GenBank/DDBJ whole genome shotgun (WGS) entry which is preliminary data.</text>
</comment>
<name>A0AAW1NVJ3_9CHLO</name>
<evidence type="ECO:0000313" key="2">
    <source>
        <dbReference type="EMBL" id="KAK9793708.1"/>
    </source>
</evidence>
<dbReference type="AlphaFoldDB" id="A0AAW1NVJ3"/>
<organism evidence="2 3">
    <name type="scientific">Symbiochloris irregularis</name>
    <dbReference type="NCBI Taxonomy" id="706552"/>
    <lineage>
        <taxon>Eukaryota</taxon>
        <taxon>Viridiplantae</taxon>
        <taxon>Chlorophyta</taxon>
        <taxon>core chlorophytes</taxon>
        <taxon>Trebouxiophyceae</taxon>
        <taxon>Trebouxiales</taxon>
        <taxon>Trebouxiaceae</taxon>
        <taxon>Symbiochloris</taxon>
    </lineage>
</organism>
<dbReference type="EMBL" id="JALJOQ010000148">
    <property type="protein sequence ID" value="KAK9793708.1"/>
    <property type="molecule type" value="Genomic_DNA"/>
</dbReference>